<dbReference type="Pfam" id="PF07976">
    <property type="entry name" value="Phe_hydrox_dim"/>
    <property type="match status" value="1"/>
</dbReference>
<dbReference type="RefSeq" id="WP_119855281.1">
    <property type="nucleotide sequence ID" value="NZ_QYYD01000003.1"/>
</dbReference>
<dbReference type="SUPFAM" id="SSF54373">
    <property type="entry name" value="FAD-linked reductases, C-terminal domain"/>
    <property type="match status" value="1"/>
</dbReference>
<dbReference type="InterPro" id="IPR036249">
    <property type="entry name" value="Thioredoxin-like_sf"/>
</dbReference>
<dbReference type="SUPFAM" id="SSF51905">
    <property type="entry name" value="FAD/NAD(P)-binding domain"/>
    <property type="match status" value="1"/>
</dbReference>
<dbReference type="PRINTS" id="PR00420">
    <property type="entry name" value="RNGMNOXGNASE"/>
</dbReference>
<evidence type="ECO:0000256" key="6">
    <source>
        <dbReference type="SAM" id="MobiDB-lite"/>
    </source>
</evidence>
<name>A0A418VLI9_RHOPL</name>
<dbReference type="AlphaFoldDB" id="A0A418VLI9"/>
<evidence type="ECO:0000313" key="9">
    <source>
        <dbReference type="EMBL" id="RJF77028.1"/>
    </source>
</evidence>
<comment type="similarity">
    <text evidence="2">Belongs to the PheA/TfdB FAD monooxygenase family.</text>
</comment>
<dbReference type="InterPro" id="IPR012941">
    <property type="entry name" value="Phe_hydrox_C_dim_dom"/>
</dbReference>
<gene>
    <name evidence="9" type="ORF">D4Q52_04140</name>
</gene>
<protein>
    <submittedName>
        <fullName evidence="9">3-hydroxybenzoate 4-monooxygenase</fullName>
    </submittedName>
</protein>
<feature type="domain" description="FAD-binding" evidence="7">
    <location>
        <begin position="34"/>
        <end position="409"/>
    </location>
</feature>
<dbReference type="InterPro" id="IPR050641">
    <property type="entry name" value="RIFMO-like"/>
</dbReference>
<dbReference type="InterPro" id="IPR036188">
    <property type="entry name" value="FAD/NAD-bd_sf"/>
</dbReference>
<dbReference type="Gene3D" id="3.40.30.20">
    <property type="match status" value="1"/>
</dbReference>
<evidence type="ECO:0000259" key="7">
    <source>
        <dbReference type="Pfam" id="PF01494"/>
    </source>
</evidence>
<comment type="caution">
    <text evidence="9">The sequence shown here is derived from an EMBL/GenBank/DDBJ whole genome shotgun (WGS) entry which is preliminary data.</text>
</comment>
<evidence type="ECO:0000259" key="8">
    <source>
        <dbReference type="Pfam" id="PF07976"/>
    </source>
</evidence>
<evidence type="ECO:0000256" key="5">
    <source>
        <dbReference type="ARBA" id="ARBA00023002"/>
    </source>
</evidence>
<evidence type="ECO:0000256" key="1">
    <source>
        <dbReference type="ARBA" id="ARBA00001974"/>
    </source>
</evidence>
<proteinExistence type="inferred from homology"/>
<feature type="domain" description="Phenol hydroxylase-like C-terminal dimerisation" evidence="8">
    <location>
        <begin position="449"/>
        <end position="638"/>
    </location>
</feature>
<dbReference type="CDD" id="cd02979">
    <property type="entry name" value="PHOX_C"/>
    <property type="match status" value="1"/>
</dbReference>
<dbReference type="InterPro" id="IPR002938">
    <property type="entry name" value="FAD-bd"/>
</dbReference>
<dbReference type="EMBL" id="QYYD01000003">
    <property type="protein sequence ID" value="RJF77028.1"/>
    <property type="molecule type" value="Genomic_DNA"/>
</dbReference>
<organism evidence="9 10">
    <name type="scientific">Rhodopseudomonas palustris</name>
    <dbReference type="NCBI Taxonomy" id="1076"/>
    <lineage>
        <taxon>Bacteria</taxon>
        <taxon>Pseudomonadati</taxon>
        <taxon>Pseudomonadota</taxon>
        <taxon>Alphaproteobacteria</taxon>
        <taxon>Hyphomicrobiales</taxon>
        <taxon>Nitrobacteraceae</taxon>
        <taxon>Rhodopseudomonas</taxon>
    </lineage>
</organism>
<reference evidence="9 10" key="1">
    <citation type="submission" date="2018-09" db="EMBL/GenBank/DDBJ databases">
        <title>Draft genome sequence of Rhodopseudomonas palustris 2.1.18.</title>
        <authorList>
            <person name="Robertson S.L."/>
            <person name="Meyer T.E."/>
            <person name="Kyndt J.A."/>
        </authorList>
    </citation>
    <scope>NUCLEOTIDE SEQUENCE [LARGE SCALE GENOMIC DNA]</scope>
    <source>
        <strain evidence="9 10">2.1.18</strain>
    </source>
</reference>
<dbReference type="Gene3D" id="3.50.50.60">
    <property type="entry name" value="FAD/NAD(P)-binding domain"/>
    <property type="match status" value="1"/>
</dbReference>
<evidence type="ECO:0000313" key="10">
    <source>
        <dbReference type="Proteomes" id="UP000285523"/>
    </source>
</evidence>
<evidence type="ECO:0000256" key="3">
    <source>
        <dbReference type="ARBA" id="ARBA00022630"/>
    </source>
</evidence>
<dbReference type="PANTHER" id="PTHR43004">
    <property type="entry name" value="TRK SYSTEM POTASSIUM UPTAKE PROTEIN"/>
    <property type="match status" value="1"/>
</dbReference>
<keyword evidence="9" id="KW-0503">Monooxygenase</keyword>
<dbReference type="PANTHER" id="PTHR43004:SF19">
    <property type="entry name" value="BINDING MONOOXYGENASE, PUTATIVE (JCVI)-RELATED"/>
    <property type="match status" value="1"/>
</dbReference>
<dbReference type="GO" id="GO:0016709">
    <property type="term" value="F:oxidoreductase activity, acting on paired donors, with incorporation or reduction of molecular oxygen, NAD(P)H as one donor, and incorporation of one atom of oxygen"/>
    <property type="evidence" value="ECO:0007669"/>
    <property type="project" value="UniProtKB-ARBA"/>
</dbReference>
<feature type="region of interest" description="Disordered" evidence="6">
    <location>
        <begin position="1"/>
        <end position="29"/>
    </location>
</feature>
<keyword evidence="4" id="KW-0274">FAD</keyword>
<evidence type="ECO:0000256" key="4">
    <source>
        <dbReference type="ARBA" id="ARBA00022827"/>
    </source>
</evidence>
<dbReference type="GO" id="GO:0071949">
    <property type="term" value="F:FAD binding"/>
    <property type="evidence" value="ECO:0007669"/>
    <property type="project" value="InterPro"/>
</dbReference>
<evidence type="ECO:0000256" key="2">
    <source>
        <dbReference type="ARBA" id="ARBA00007801"/>
    </source>
</evidence>
<sequence length="639" mass="70481">MQFHLDGFVPGDPSITDPAERAPRPGASGRVPAEVDVLIIGCGPAGLTLAAQLAQFSDITTCIAEQKPGPLQFGQADGIACRTVEMFDAFGFSERVLKEACWINETTFWKPDDAQPSHIARSGWVQDVEDGLSEFPHVVLNQARVHDFYLDVMRRSAAKLEPYYARRMVSLQPPEDSNDPAQRITVTLQRQDTAHQGETETIRALMVVGCDGARSAVRAAIGRELRGDSANHAWGVMDVLAVTDFPDIRCKALIQSAEHGSLLIIPREGGYLVRLYVELTRLEADERVANRKLGLDDLVAKAQRILHPYSLDVKQVPWWSIYEIGQRLTDKFDDVPEDVMSARLPRVFIAGDACHTHSPKAGQGMNVSMQDAFNLGWKLAAVLRGRAAPALLHSYSAERRAVANELIDFDREWAALLASAKHDGAKADPAETQRYFVQHGRYTAGTATRYASSILIGADEHQHLATGFEVGTRFHSAPVIRLADAKPLQLGHIARADGRFRLYIFATAEDPGRPRSAIHRLCKWLADDPASPLRKYRRAGEDIDAVIDVRAVFQQHHRDLSIAAMPQLLRPAKGKLGLTDYENIFCADLKTGPDIFALRGIDRTAGCMVVVRPDQYVAQVLPLSATAELAAYFDGFLQS</sequence>
<accession>A0A418VLI9</accession>
<dbReference type="NCBIfam" id="NF006144">
    <property type="entry name" value="PRK08294.1"/>
    <property type="match status" value="1"/>
</dbReference>
<keyword evidence="3" id="KW-0285">Flavoprotein</keyword>
<keyword evidence="5" id="KW-0560">Oxidoreductase</keyword>
<dbReference type="Pfam" id="PF01494">
    <property type="entry name" value="FAD_binding_3"/>
    <property type="match status" value="1"/>
</dbReference>
<dbReference type="OrthoDB" id="9791689at2"/>
<dbReference type="InterPro" id="IPR038220">
    <property type="entry name" value="PHOX_C_sf"/>
</dbReference>
<dbReference type="Gene3D" id="3.30.9.10">
    <property type="entry name" value="D-Amino Acid Oxidase, subunit A, domain 2"/>
    <property type="match status" value="1"/>
</dbReference>
<dbReference type="Proteomes" id="UP000285523">
    <property type="component" value="Unassembled WGS sequence"/>
</dbReference>
<dbReference type="SUPFAM" id="SSF52833">
    <property type="entry name" value="Thioredoxin-like"/>
    <property type="match status" value="1"/>
</dbReference>
<comment type="cofactor">
    <cofactor evidence="1">
        <name>FAD</name>
        <dbReference type="ChEBI" id="CHEBI:57692"/>
    </cofactor>
</comment>